<evidence type="ECO:0000313" key="8">
    <source>
        <dbReference type="Proteomes" id="UP000027604"/>
    </source>
</evidence>
<dbReference type="PROSITE" id="PS50949">
    <property type="entry name" value="HTH_GNTR"/>
    <property type="match status" value="1"/>
</dbReference>
<gene>
    <name evidence="7" type="ORF">GJA_2539</name>
</gene>
<dbReference type="EMBL" id="HG322949">
    <property type="protein sequence ID" value="CDG83170.1"/>
    <property type="molecule type" value="Genomic_DNA"/>
</dbReference>
<evidence type="ECO:0000256" key="3">
    <source>
        <dbReference type="ARBA" id="ARBA00023015"/>
    </source>
</evidence>
<evidence type="ECO:0000256" key="4">
    <source>
        <dbReference type="ARBA" id="ARBA00023125"/>
    </source>
</evidence>
<dbReference type="InterPro" id="IPR015421">
    <property type="entry name" value="PyrdxlP-dep_Trfase_major"/>
</dbReference>
<keyword evidence="2" id="KW-0663">Pyridoxal phosphate</keyword>
<dbReference type="CDD" id="cd07377">
    <property type="entry name" value="WHTH_GntR"/>
    <property type="match status" value="1"/>
</dbReference>
<evidence type="ECO:0000313" key="7">
    <source>
        <dbReference type="EMBL" id="CDG83170.1"/>
    </source>
</evidence>
<protein>
    <submittedName>
        <fullName evidence="7">Bacterial regulatory s, gntR family protein</fullName>
    </submittedName>
</protein>
<organism evidence="7 8">
    <name type="scientific">Janthinobacterium agaricidamnosum NBRC 102515 = DSM 9628</name>
    <dbReference type="NCBI Taxonomy" id="1349767"/>
    <lineage>
        <taxon>Bacteria</taxon>
        <taxon>Pseudomonadati</taxon>
        <taxon>Pseudomonadota</taxon>
        <taxon>Betaproteobacteria</taxon>
        <taxon>Burkholderiales</taxon>
        <taxon>Oxalobacteraceae</taxon>
        <taxon>Janthinobacterium</taxon>
    </lineage>
</organism>
<dbReference type="Pfam" id="PF00155">
    <property type="entry name" value="Aminotran_1_2"/>
    <property type="match status" value="1"/>
</dbReference>
<dbReference type="PANTHER" id="PTHR46577:SF1">
    <property type="entry name" value="HTH-TYPE TRANSCRIPTIONAL REGULATORY PROTEIN GABR"/>
    <property type="match status" value="1"/>
</dbReference>
<evidence type="ECO:0000259" key="6">
    <source>
        <dbReference type="PROSITE" id="PS50949"/>
    </source>
</evidence>
<accession>W0V6E0</accession>
<dbReference type="STRING" id="1349767.GJA_2539"/>
<name>W0V6E0_9BURK</name>
<keyword evidence="4" id="KW-0238">DNA-binding</keyword>
<dbReference type="Pfam" id="PF00392">
    <property type="entry name" value="GntR"/>
    <property type="match status" value="1"/>
</dbReference>
<dbReference type="RefSeq" id="WP_038492404.1">
    <property type="nucleotide sequence ID" value="NZ_BCTH01000083.1"/>
</dbReference>
<dbReference type="PATRIC" id="fig|1349767.4.peg.4274"/>
<dbReference type="InterPro" id="IPR036390">
    <property type="entry name" value="WH_DNA-bd_sf"/>
</dbReference>
<dbReference type="SUPFAM" id="SSF53383">
    <property type="entry name" value="PLP-dependent transferases"/>
    <property type="match status" value="1"/>
</dbReference>
<dbReference type="GO" id="GO:0003677">
    <property type="term" value="F:DNA binding"/>
    <property type="evidence" value="ECO:0007669"/>
    <property type="project" value="UniProtKB-KW"/>
</dbReference>
<dbReference type="SUPFAM" id="SSF46785">
    <property type="entry name" value="Winged helix' DNA-binding domain"/>
    <property type="match status" value="1"/>
</dbReference>
<feature type="domain" description="HTH gntR-type" evidence="6">
    <location>
        <begin position="5"/>
        <end position="73"/>
    </location>
</feature>
<dbReference type="HOGENOM" id="CLU_017584_2_0_4"/>
<dbReference type="GO" id="GO:0003700">
    <property type="term" value="F:DNA-binding transcription factor activity"/>
    <property type="evidence" value="ECO:0007669"/>
    <property type="project" value="InterPro"/>
</dbReference>
<sequence>MNITGKTALEIAESVRQLLQSRQLLAGQVLPPVRELALALEVNRNTVAAAYKRLTAAGLTLTQGRLGTSIRHQPEAGEQEGMLAGSPLIDLACGNPNQTWLPDPAALLASATYRPRLYGEATVTPALEQHARQWLAGDCPAACDIDVTHGAVDAIERLLAAHLVAGDKVAVEHPCFLSSINTLRLGGLQALGVAMDQHGMLPQALEQALQQGARAVLITPRAHNPTGCSLSQARAAALQQILARHPHVLAIVDDHFAMLALAPYYSVLPAATRHWAVIRSVSKVFGPDLRLACVASDSETARRLRLRLAPGTTWVSHLLQEAVAACFASREIQGQVALAKADYAQRSAWLAEALREQGIGTPADSDGLNLWLPLRQDSQSLVLMMANKGWLVRSGAAFSVQEPVQGLRISIATMTRELAWRFAADLKPGIEGR</sequence>
<comment type="similarity">
    <text evidence="1">In the C-terminal section; belongs to the class-I pyridoxal-phosphate-dependent aminotransferase family.</text>
</comment>
<dbReference type="Gene3D" id="1.10.10.10">
    <property type="entry name" value="Winged helix-like DNA-binding domain superfamily/Winged helix DNA-binding domain"/>
    <property type="match status" value="1"/>
</dbReference>
<dbReference type="CDD" id="cd00609">
    <property type="entry name" value="AAT_like"/>
    <property type="match status" value="1"/>
</dbReference>
<proteinExistence type="inferred from homology"/>
<dbReference type="InterPro" id="IPR036388">
    <property type="entry name" value="WH-like_DNA-bd_sf"/>
</dbReference>
<reference evidence="7 8" key="1">
    <citation type="journal article" date="2015" name="Genome Announc.">
        <title>Genome Sequence of Mushroom Soft-Rot Pathogen Janthinobacterium agaricidamnosum.</title>
        <authorList>
            <person name="Graupner K."/>
            <person name="Lackner G."/>
            <person name="Hertweck C."/>
        </authorList>
    </citation>
    <scope>NUCLEOTIDE SEQUENCE [LARGE SCALE GENOMIC DNA]</scope>
    <source>
        <strain evidence="8">NBRC 102515 / DSM 9628</strain>
    </source>
</reference>
<dbReference type="Gene3D" id="3.40.640.10">
    <property type="entry name" value="Type I PLP-dependent aspartate aminotransferase-like (Major domain)"/>
    <property type="match status" value="1"/>
</dbReference>
<dbReference type="Proteomes" id="UP000027604">
    <property type="component" value="Chromosome I"/>
</dbReference>
<dbReference type="PANTHER" id="PTHR46577">
    <property type="entry name" value="HTH-TYPE TRANSCRIPTIONAL REGULATORY PROTEIN GABR"/>
    <property type="match status" value="1"/>
</dbReference>
<dbReference type="KEGG" id="jag:GJA_2539"/>
<dbReference type="NCBIfam" id="NF012025">
    <property type="entry name" value="PRK15481.1"/>
    <property type="match status" value="1"/>
</dbReference>
<dbReference type="SMART" id="SM00345">
    <property type="entry name" value="HTH_GNTR"/>
    <property type="match status" value="1"/>
</dbReference>
<dbReference type="eggNOG" id="COG1167">
    <property type="taxonomic scope" value="Bacteria"/>
</dbReference>
<dbReference type="InterPro" id="IPR000524">
    <property type="entry name" value="Tscrpt_reg_HTH_GntR"/>
</dbReference>
<dbReference type="OrthoDB" id="5450856at2"/>
<dbReference type="InterPro" id="IPR051446">
    <property type="entry name" value="HTH_trans_reg/aminotransferase"/>
</dbReference>
<evidence type="ECO:0000256" key="1">
    <source>
        <dbReference type="ARBA" id="ARBA00005384"/>
    </source>
</evidence>
<keyword evidence="5" id="KW-0804">Transcription</keyword>
<keyword evidence="3" id="KW-0805">Transcription regulation</keyword>
<dbReference type="AlphaFoldDB" id="W0V6E0"/>
<dbReference type="GO" id="GO:0030170">
    <property type="term" value="F:pyridoxal phosphate binding"/>
    <property type="evidence" value="ECO:0007669"/>
    <property type="project" value="InterPro"/>
</dbReference>
<dbReference type="InterPro" id="IPR015424">
    <property type="entry name" value="PyrdxlP-dep_Trfase"/>
</dbReference>
<evidence type="ECO:0000256" key="5">
    <source>
        <dbReference type="ARBA" id="ARBA00023163"/>
    </source>
</evidence>
<keyword evidence="8" id="KW-1185">Reference proteome</keyword>
<evidence type="ECO:0000256" key="2">
    <source>
        <dbReference type="ARBA" id="ARBA00022898"/>
    </source>
</evidence>
<dbReference type="InterPro" id="IPR004839">
    <property type="entry name" value="Aminotransferase_I/II_large"/>
</dbReference>